<name>A0A4Q5M1M6_9BACT</name>
<evidence type="ECO:0000313" key="3">
    <source>
        <dbReference type="Proteomes" id="UP000293162"/>
    </source>
</evidence>
<feature type="transmembrane region" description="Helical" evidence="1">
    <location>
        <begin position="208"/>
        <end position="229"/>
    </location>
</feature>
<feature type="transmembrane region" description="Helical" evidence="1">
    <location>
        <begin position="413"/>
        <end position="433"/>
    </location>
</feature>
<dbReference type="EMBL" id="SEWF01000009">
    <property type="protein sequence ID" value="RYU96206.1"/>
    <property type="molecule type" value="Genomic_DNA"/>
</dbReference>
<evidence type="ECO:0000313" key="2">
    <source>
        <dbReference type="EMBL" id="RYU96206.1"/>
    </source>
</evidence>
<organism evidence="2 3">
    <name type="scientific">Emticicia agri</name>
    <dbReference type="NCBI Taxonomy" id="2492393"/>
    <lineage>
        <taxon>Bacteria</taxon>
        <taxon>Pseudomonadati</taxon>
        <taxon>Bacteroidota</taxon>
        <taxon>Cytophagia</taxon>
        <taxon>Cytophagales</taxon>
        <taxon>Leadbetterellaceae</taxon>
        <taxon>Emticicia</taxon>
    </lineage>
</organism>
<feature type="transmembrane region" description="Helical" evidence="1">
    <location>
        <begin position="349"/>
        <end position="367"/>
    </location>
</feature>
<reference evidence="2 3" key="1">
    <citation type="submission" date="2019-02" db="EMBL/GenBank/DDBJ databases">
        <title>Bacterial novel species Emticicia sp. 17J42-9 isolated from soil.</title>
        <authorList>
            <person name="Jung H.-Y."/>
        </authorList>
    </citation>
    <scope>NUCLEOTIDE SEQUENCE [LARGE SCALE GENOMIC DNA]</scope>
    <source>
        <strain evidence="2 3">17J42-9</strain>
    </source>
</reference>
<dbReference type="Proteomes" id="UP000293162">
    <property type="component" value="Unassembled WGS sequence"/>
</dbReference>
<evidence type="ECO:0008006" key="4">
    <source>
        <dbReference type="Google" id="ProtNLM"/>
    </source>
</evidence>
<feature type="transmembrane region" description="Helical" evidence="1">
    <location>
        <begin position="250"/>
        <end position="275"/>
    </location>
</feature>
<dbReference type="OrthoDB" id="907929at2"/>
<sequence length="623" mass="72233">MDFRAAKQNQIFIFIAILLPVIYGIFFIRNFTLPLTGGGDVDEWEYVGYYLSQNLRFDIFPKVILQQNQTFYPFGTTQAFADWSLESNYWFALFYRLKGHGAWLNYYYVLSLVVSFLGSYLLLKKEFGLKKAFFVGFVVTFFNFYALNKYPHHFNHSTIHWTILSIFSDFILVKRIILREHISVKWVFLKAFLLIATLGMNLGYICGFALTSFVLSLMVVGVVIIKRYSKKENQLIFYLSNWGKELKNSPALYVFLSLPPLLLLYFYLPIVWQIYQESQTLHFNNAESPHLWSHPLRMMFPYFPFFNATENPLTNLLKDMPEGLGSGSPGWFCLGLGIIGYISNWKKYWLVFLPLVILLIISTFYHPNRVPTLKIFPWGTFNRVPSRFTSILPVIFCCFILPLDWYKLKIHKILTGVLVVLFLIEGIVVYQFLYKKSPYIVDGNFFNYMAVVEKQKGEAVLDFPFCVVGGDGTGLKENLCPVFVYTCNVYAMRRFHHKKVIGGYYSHINPVAIKGFVEMGVGKLTKPNYTDWRSASMVINEFSEEQLAYFIKYLQYNDFVGINLCVDLIHEKMYKQIVDNIGKPTQSTLFPGAGRVVFIPKPDAWRKLTDKNKAAGMKFPCGC</sequence>
<protein>
    <recommendedName>
        <fullName evidence="4">Glycosyltransferase RgtA/B/C/D-like domain-containing protein</fullName>
    </recommendedName>
</protein>
<feature type="transmembrane region" description="Helical" evidence="1">
    <location>
        <begin position="12"/>
        <end position="31"/>
    </location>
</feature>
<feature type="transmembrane region" description="Helical" evidence="1">
    <location>
        <begin position="323"/>
        <end position="342"/>
    </location>
</feature>
<keyword evidence="3" id="KW-1185">Reference proteome</keyword>
<feature type="transmembrane region" description="Helical" evidence="1">
    <location>
        <begin position="387"/>
        <end position="406"/>
    </location>
</feature>
<accession>A0A4Q5M1M6</accession>
<keyword evidence="1" id="KW-1133">Transmembrane helix</keyword>
<feature type="transmembrane region" description="Helical" evidence="1">
    <location>
        <begin position="106"/>
        <end position="123"/>
    </location>
</feature>
<keyword evidence="1" id="KW-0472">Membrane</keyword>
<gene>
    <name evidence="2" type="ORF">EWM59_08325</name>
</gene>
<dbReference type="AlphaFoldDB" id="A0A4Q5M1M6"/>
<feature type="transmembrane region" description="Helical" evidence="1">
    <location>
        <begin position="132"/>
        <end position="147"/>
    </location>
</feature>
<evidence type="ECO:0000256" key="1">
    <source>
        <dbReference type="SAM" id="Phobius"/>
    </source>
</evidence>
<keyword evidence="1" id="KW-0812">Transmembrane</keyword>
<proteinExistence type="predicted"/>
<comment type="caution">
    <text evidence="2">The sequence shown here is derived from an EMBL/GenBank/DDBJ whole genome shotgun (WGS) entry which is preliminary data.</text>
</comment>
<dbReference type="RefSeq" id="WP_130020497.1">
    <property type="nucleotide sequence ID" value="NZ_SEWF01000009.1"/>
</dbReference>